<proteinExistence type="predicted"/>
<reference evidence="1" key="1">
    <citation type="submission" date="2022-08" db="EMBL/GenBank/DDBJ databases">
        <authorList>
            <person name="Wang H."/>
        </authorList>
    </citation>
    <scope>NUCLEOTIDE SEQUENCE</scope>
    <source>
        <strain evidence="1">PS10</strain>
    </source>
</reference>
<keyword evidence="2" id="KW-1185">Reference proteome</keyword>
<name>A0ABT7HPE2_9BACT</name>
<protein>
    <submittedName>
        <fullName evidence="1">Uncharacterized protein</fullName>
    </submittedName>
</protein>
<sequence length="575" mass="63550">MAEKEFTQICKEILGNYQDIKDSARVVSEKSAQAQSAKTKAEQIQADVTAKNIQMQSAITTHTQKITALNTRIDETTPKLNEMSVFFTTLPTKKQELTTLKNEAQQSKNEANLRASEITTKLNQFNTDYNEVRYVKTELPQLNNAVREGLADIANIKSLTTDGFIKDDSVSTTQTYSSQKLNALFDTKLDVTTYTAQKQTFATKTELNTKLATATYNTDKPTFATKTELNTKLATATYNADKATFATKTELNTKLNANANAVSATKLQTARTINGVAFDGTANITIADNTKLATATYNAEKQTFATKTELNTKLATATYNAEKQTPITNHIIWSIGASQKEGAVKHFTDFNAVFTEALKYRKATHTDRYIQLHLTSDIVINQQVYVSCCDLSFLRIYGGRTTADNGFKIIAGPNLPANHYLFFFDLGTKAPFFYGVTFKGRWLPNSGARPTAAATNSVNTNGIRISGFSQAIIFDKCKFENLNEAIRCQNASYAYFGNAITEFNMCNIGINAYDLAYVILSTPTFQNCIKAVRPCSGTQIYCFKCVFKKNNLAIATETNATTTLYLCTLPPNTDA</sequence>
<evidence type="ECO:0000313" key="1">
    <source>
        <dbReference type="EMBL" id="MDL0088488.1"/>
    </source>
</evidence>
<evidence type="ECO:0000313" key="2">
    <source>
        <dbReference type="Proteomes" id="UP001173801"/>
    </source>
</evidence>
<dbReference type="EMBL" id="JANURM010000003">
    <property type="protein sequence ID" value="MDL0088488.1"/>
    <property type="molecule type" value="Genomic_DNA"/>
</dbReference>
<dbReference type="Proteomes" id="UP001173801">
    <property type="component" value="Unassembled WGS sequence"/>
</dbReference>
<gene>
    <name evidence="1" type="ORF">NYG85_03740</name>
</gene>
<comment type="caution">
    <text evidence="1">The sequence shown here is derived from an EMBL/GenBank/DDBJ whole genome shotgun (WGS) entry which is preliminary data.</text>
</comment>
<organism evidence="1 2">
    <name type="scientific">Campylobacter gastrosuis</name>
    <dbReference type="NCBI Taxonomy" id="2974576"/>
    <lineage>
        <taxon>Bacteria</taxon>
        <taxon>Pseudomonadati</taxon>
        <taxon>Campylobacterota</taxon>
        <taxon>Epsilonproteobacteria</taxon>
        <taxon>Campylobacterales</taxon>
        <taxon>Campylobacteraceae</taxon>
        <taxon>Campylobacter</taxon>
    </lineage>
</organism>
<reference evidence="1" key="2">
    <citation type="journal article" date="2023" name="Microorganisms">
        <title>Isolation and Genomic Characteristics of Cat-Borne Campylobacter felis sp. nov. and Sheep-Borne Campylobacter ovis sp. nov.</title>
        <authorList>
            <person name="Wang H."/>
            <person name="Li Y."/>
            <person name="Gu Y."/>
            <person name="Zhou G."/>
            <person name="Chen X."/>
            <person name="Zhang X."/>
            <person name="Shao Z."/>
            <person name="Zhang J."/>
            <person name="Zhang M."/>
        </authorList>
    </citation>
    <scope>NUCLEOTIDE SEQUENCE</scope>
    <source>
        <strain evidence="1">PS10</strain>
    </source>
</reference>
<dbReference type="RefSeq" id="WP_284937143.1">
    <property type="nucleotide sequence ID" value="NZ_JANURM010000003.1"/>
</dbReference>
<accession>A0ABT7HPE2</accession>
<feature type="non-terminal residue" evidence="1">
    <location>
        <position position="575"/>
    </location>
</feature>